<dbReference type="EMBL" id="JAVDYC010000001">
    <property type="protein sequence ID" value="MDR7326764.1"/>
    <property type="molecule type" value="Genomic_DNA"/>
</dbReference>
<gene>
    <name evidence="1" type="ORF">J2S44_007014</name>
</gene>
<protein>
    <submittedName>
        <fullName evidence="1">Uncharacterized protein</fullName>
    </submittedName>
</protein>
<keyword evidence="2" id="KW-1185">Reference proteome</keyword>
<dbReference type="AlphaFoldDB" id="A0AAE3ZVD8"/>
<evidence type="ECO:0000313" key="1">
    <source>
        <dbReference type="EMBL" id="MDR7326764.1"/>
    </source>
</evidence>
<name>A0AAE3ZVD8_9ACTN</name>
<organism evidence="1 2">
    <name type="scientific">Catenuloplanes niger</name>
    <dbReference type="NCBI Taxonomy" id="587534"/>
    <lineage>
        <taxon>Bacteria</taxon>
        <taxon>Bacillati</taxon>
        <taxon>Actinomycetota</taxon>
        <taxon>Actinomycetes</taxon>
        <taxon>Micromonosporales</taxon>
        <taxon>Micromonosporaceae</taxon>
        <taxon>Catenuloplanes</taxon>
    </lineage>
</organism>
<reference evidence="1 2" key="1">
    <citation type="submission" date="2023-07" db="EMBL/GenBank/DDBJ databases">
        <title>Sequencing the genomes of 1000 actinobacteria strains.</title>
        <authorList>
            <person name="Klenk H.-P."/>
        </authorList>
    </citation>
    <scope>NUCLEOTIDE SEQUENCE [LARGE SCALE GENOMIC DNA]</scope>
    <source>
        <strain evidence="1 2">DSM 44711</strain>
    </source>
</reference>
<comment type="caution">
    <text evidence="1">The sequence shown here is derived from an EMBL/GenBank/DDBJ whole genome shotgun (WGS) entry which is preliminary data.</text>
</comment>
<accession>A0AAE3ZVD8</accession>
<evidence type="ECO:0000313" key="2">
    <source>
        <dbReference type="Proteomes" id="UP001183629"/>
    </source>
</evidence>
<proteinExistence type="predicted"/>
<sequence length="77" mass="8426">MRDQAPAKSWIAVNELVELELAAGADGRWAASRINTLVRDQLFEASDEITTDASSEYEIAALAKVAYLLVCKDGDLR</sequence>
<dbReference type="Proteomes" id="UP001183629">
    <property type="component" value="Unassembled WGS sequence"/>
</dbReference>